<dbReference type="OrthoDB" id="9805604at2"/>
<protein>
    <submittedName>
        <fullName evidence="8">HAD-IIIA family hydrolase</fullName>
    </submittedName>
</protein>
<evidence type="ECO:0000313" key="8">
    <source>
        <dbReference type="EMBL" id="RKI87625.1"/>
    </source>
</evidence>
<dbReference type="InterPro" id="IPR023214">
    <property type="entry name" value="HAD_sf"/>
</dbReference>
<keyword evidence="6 7" id="KW-0460">Magnesium</keyword>
<evidence type="ECO:0000256" key="4">
    <source>
        <dbReference type="ARBA" id="ARBA00022723"/>
    </source>
</evidence>
<evidence type="ECO:0000256" key="7">
    <source>
        <dbReference type="PIRSR" id="PIRSR006118-2"/>
    </source>
</evidence>
<dbReference type="PIRSF" id="PIRSF006118">
    <property type="entry name" value="KDO8-P_Ptase"/>
    <property type="match status" value="1"/>
</dbReference>
<dbReference type="CDD" id="cd01630">
    <property type="entry name" value="HAD_KDO-like"/>
    <property type="match status" value="1"/>
</dbReference>
<proteinExistence type="inferred from homology"/>
<dbReference type="PANTHER" id="PTHR21485">
    <property type="entry name" value="HAD SUPERFAMILY MEMBERS CMAS AND KDSC"/>
    <property type="match status" value="1"/>
</dbReference>
<comment type="caution">
    <text evidence="8">The sequence shown here is derived from an EMBL/GenBank/DDBJ whole genome shotgun (WGS) entry which is preliminary data.</text>
</comment>
<feature type="binding site" evidence="7">
    <location>
        <position position="4"/>
    </location>
    <ligand>
        <name>substrate</name>
    </ligand>
</feature>
<reference evidence="8 9" key="1">
    <citation type="submission" date="2018-09" db="EMBL/GenBank/DDBJ databases">
        <title>Murine metabolic-syndrome-specific gut microbial biobank.</title>
        <authorList>
            <person name="Liu C."/>
        </authorList>
    </citation>
    <scope>NUCLEOTIDE SEQUENCE [LARGE SCALE GENOMIC DNA]</scope>
    <source>
        <strain evidence="8 9">0.1xD8-82</strain>
    </source>
</reference>
<dbReference type="SFLD" id="SFLDG01136">
    <property type="entry name" value="C1.6:_Phosphoserine_Phosphatas"/>
    <property type="match status" value="1"/>
</dbReference>
<evidence type="ECO:0000256" key="5">
    <source>
        <dbReference type="ARBA" id="ARBA00022801"/>
    </source>
</evidence>
<dbReference type="PANTHER" id="PTHR21485:SF3">
    <property type="entry name" value="N-ACYLNEURAMINATE CYTIDYLYLTRANSFERASE"/>
    <property type="match status" value="1"/>
</dbReference>
<evidence type="ECO:0000256" key="2">
    <source>
        <dbReference type="ARBA" id="ARBA00005893"/>
    </source>
</evidence>
<keyword evidence="9" id="KW-1185">Reference proteome</keyword>
<dbReference type="Pfam" id="PF08282">
    <property type="entry name" value="Hydrolase_3"/>
    <property type="match status" value="1"/>
</dbReference>
<dbReference type="SUPFAM" id="SSF56784">
    <property type="entry name" value="HAD-like"/>
    <property type="match status" value="1"/>
</dbReference>
<keyword evidence="5 8" id="KW-0378">Hydrolase</keyword>
<evidence type="ECO:0000313" key="9">
    <source>
        <dbReference type="Proteomes" id="UP000280696"/>
    </source>
</evidence>
<dbReference type="NCBIfam" id="TIGR01670">
    <property type="entry name" value="KdsC-phosphatas"/>
    <property type="match status" value="1"/>
</dbReference>
<dbReference type="FunFam" id="3.40.50.1000:FF:000029">
    <property type="entry name" value="3-deoxy-D-manno-octulosonate 8-phosphate phosphatase KdsC"/>
    <property type="match status" value="1"/>
</dbReference>
<feature type="binding site" evidence="7">
    <location>
        <position position="96"/>
    </location>
    <ligand>
        <name>Mg(2+)</name>
        <dbReference type="ChEBI" id="CHEBI:18420"/>
    </ligand>
</feature>
<keyword evidence="4 7" id="KW-0479">Metal-binding</keyword>
<comment type="cofactor">
    <cofactor evidence="1 7">
        <name>Mg(2+)</name>
        <dbReference type="ChEBI" id="CHEBI:18420"/>
    </cofactor>
</comment>
<dbReference type="GO" id="GO:0008781">
    <property type="term" value="F:N-acylneuraminate cytidylyltransferase activity"/>
    <property type="evidence" value="ECO:0007669"/>
    <property type="project" value="TreeGrafter"/>
</dbReference>
<organism evidence="8 9">
    <name type="scientific">Parablautia intestinalis</name>
    <dbReference type="NCBI Taxonomy" id="2320100"/>
    <lineage>
        <taxon>Bacteria</taxon>
        <taxon>Bacillati</taxon>
        <taxon>Bacillota</taxon>
        <taxon>Clostridia</taxon>
        <taxon>Lachnospirales</taxon>
        <taxon>Lachnospiraceae</taxon>
        <taxon>Parablautia</taxon>
    </lineage>
</organism>
<dbReference type="InterPro" id="IPR010023">
    <property type="entry name" value="KdsC_fam"/>
</dbReference>
<dbReference type="InterPro" id="IPR006549">
    <property type="entry name" value="HAD-SF_hydro_IIIA"/>
</dbReference>
<dbReference type="SFLD" id="SFLDS00003">
    <property type="entry name" value="Haloacid_Dehalogenase"/>
    <property type="match status" value="1"/>
</dbReference>
<accession>A0A3A9AMT5</accession>
<dbReference type="AlphaFoldDB" id="A0A3A9AMT5"/>
<dbReference type="NCBIfam" id="TIGR01662">
    <property type="entry name" value="HAD-SF-IIIA"/>
    <property type="match status" value="1"/>
</dbReference>
<name>A0A3A9AMT5_9FIRM</name>
<gene>
    <name evidence="8" type="ORF">D7V94_20730</name>
</gene>
<sequence>MDVDGTLTDGKIYMSAQGEAYKVFDIKDGYGIKHILPQMGITPVIITGRKSDIVQRRAEELGIELIYQGISNKLCLLEKIINEQNCTLDEVVYIGDDLNDLECIKKAGLGVCPVDAQEDVKNGANYITVRNGGNGAVREVIDYLSSEQGKGML</sequence>
<evidence type="ECO:0000256" key="3">
    <source>
        <dbReference type="ARBA" id="ARBA00011881"/>
    </source>
</evidence>
<dbReference type="EMBL" id="RAYQ01000038">
    <property type="protein sequence ID" value="RKI87625.1"/>
    <property type="molecule type" value="Genomic_DNA"/>
</dbReference>
<dbReference type="Proteomes" id="UP000280696">
    <property type="component" value="Unassembled WGS sequence"/>
</dbReference>
<dbReference type="SFLD" id="SFLDG01138">
    <property type="entry name" value="C1.6.2:_Deoxy-d-mannose-octulo"/>
    <property type="match status" value="1"/>
</dbReference>
<dbReference type="GO" id="GO:0016788">
    <property type="term" value="F:hydrolase activity, acting on ester bonds"/>
    <property type="evidence" value="ECO:0007669"/>
    <property type="project" value="InterPro"/>
</dbReference>
<evidence type="ECO:0000256" key="1">
    <source>
        <dbReference type="ARBA" id="ARBA00001946"/>
    </source>
</evidence>
<comment type="subunit">
    <text evidence="3">Homotetramer.</text>
</comment>
<evidence type="ECO:0000256" key="6">
    <source>
        <dbReference type="ARBA" id="ARBA00022842"/>
    </source>
</evidence>
<dbReference type="Gene3D" id="3.40.50.1000">
    <property type="entry name" value="HAD superfamily/HAD-like"/>
    <property type="match status" value="1"/>
</dbReference>
<feature type="binding site" evidence="7">
    <location>
        <position position="2"/>
    </location>
    <ligand>
        <name>Mg(2+)</name>
        <dbReference type="ChEBI" id="CHEBI:18420"/>
    </ligand>
</feature>
<dbReference type="InterPro" id="IPR036412">
    <property type="entry name" value="HAD-like_sf"/>
</dbReference>
<dbReference type="GO" id="GO:0046872">
    <property type="term" value="F:metal ion binding"/>
    <property type="evidence" value="ECO:0007669"/>
    <property type="project" value="UniProtKB-KW"/>
</dbReference>
<dbReference type="InterPro" id="IPR050793">
    <property type="entry name" value="CMP-NeuNAc_synthase"/>
</dbReference>
<comment type="similarity">
    <text evidence="2">Belongs to the KdsC family.</text>
</comment>